<dbReference type="Gene3D" id="1.10.10.10">
    <property type="entry name" value="Winged helix-like DNA-binding domain superfamily/Winged helix DNA-binding domain"/>
    <property type="match status" value="1"/>
</dbReference>
<dbReference type="GO" id="GO:0000976">
    <property type="term" value="F:transcription cis-regulatory region binding"/>
    <property type="evidence" value="ECO:0007669"/>
    <property type="project" value="TreeGrafter"/>
</dbReference>
<keyword evidence="5" id="KW-0804">Transcription</keyword>
<comment type="caution">
    <text evidence="10">The sequence shown here is derived from an EMBL/GenBank/DDBJ whole genome shotgun (WGS) entry which is preliminary data.</text>
</comment>
<protein>
    <recommendedName>
        <fullName evidence="12">Two-component system response regulator</fullName>
    </recommendedName>
</protein>
<dbReference type="Proteomes" id="UP000095552">
    <property type="component" value="Unassembled WGS sequence"/>
</dbReference>
<dbReference type="Pfam" id="PF00072">
    <property type="entry name" value="Response_reg"/>
    <property type="match status" value="1"/>
</dbReference>
<keyword evidence="3" id="KW-0805">Transcription regulation</keyword>
<feature type="DNA-binding region" description="OmpR/PhoB-type" evidence="7">
    <location>
        <begin position="131"/>
        <end position="228"/>
    </location>
</feature>
<dbReference type="STRING" id="1563681.BFP71_13530"/>
<dbReference type="SUPFAM" id="SSF46894">
    <property type="entry name" value="C-terminal effector domain of the bipartite response regulators"/>
    <property type="match status" value="1"/>
</dbReference>
<dbReference type="PROSITE" id="PS50110">
    <property type="entry name" value="RESPONSE_REGULATORY"/>
    <property type="match status" value="1"/>
</dbReference>
<dbReference type="GO" id="GO:0006355">
    <property type="term" value="P:regulation of DNA-templated transcription"/>
    <property type="evidence" value="ECO:0007669"/>
    <property type="project" value="InterPro"/>
</dbReference>
<gene>
    <name evidence="10" type="ORF">BFP71_13530</name>
</gene>
<keyword evidence="2" id="KW-0902">Two-component regulatory system</keyword>
<dbReference type="SMART" id="SM00448">
    <property type="entry name" value="REC"/>
    <property type="match status" value="1"/>
</dbReference>
<evidence type="ECO:0008006" key="12">
    <source>
        <dbReference type="Google" id="ProtNLM"/>
    </source>
</evidence>
<evidence type="ECO:0000256" key="6">
    <source>
        <dbReference type="PROSITE-ProRule" id="PRU00169"/>
    </source>
</evidence>
<feature type="domain" description="Response regulatory" evidence="8">
    <location>
        <begin position="3"/>
        <end position="117"/>
    </location>
</feature>
<reference evidence="10 11" key="1">
    <citation type="submission" date="2016-08" db="EMBL/GenBank/DDBJ databases">
        <title>Draft genome of Fabibacter sp. strain SK-8.</title>
        <authorList>
            <person name="Wong S.-K."/>
            <person name="Hamasaki K."/>
            <person name="Yoshizawa S."/>
        </authorList>
    </citation>
    <scope>NUCLEOTIDE SEQUENCE [LARGE SCALE GENOMIC DNA]</scope>
    <source>
        <strain evidence="10 11">SK-8</strain>
    </source>
</reference>
<dbReference type="GO" id="GO:0000156">
    <property type="term" value="F:phosphorelay response regulator activity"/>
    <property type="evidence" value="ECO:0007669"/>
    <property type="project" value="TreeGrafter"/>
</dbReference>
<keyword evidence="4 7" id="KW-0238">DNA-binding</keyword>
<name>A0A1E5SZE9_9BACT</name>
<dbReference type="PANTHER" id="PTHR48111">
    <property type="entry name" value="REGULATOR OF RPOS"/>
    <property type="match status" value="1"/>
</dbReference>
<dbReference type="SUPFAM" id="SSF52172">
    <property type="entry name" value="CheY-like"/>
    <property type="match status" value="1"/>
</dbReference>
<evidence type="ECO:0000256" key="7">
    <source>
        <dbReference type="PROSITE-ProRule" id="PRU01091"/>
    </source>
</evidence>
<feature type="domain" description="OmpR/PhoB-type" evidence="9">
    <location>
        <begin position="131"/>
        <end position="228"/>
    </location>
</feature>
<dbReference type="InterPro" id="IPR001789">
    <property type="entry name" value="Sig_transdc_resp-reg_receiver"/>
</dbReference>
<dbReference type="InterPro" id="IPR016032">
    <property type="entry name" value="Sig_transdc_resp-reg_C-effctor"/>
</dbReference>
<dbReference type="InterPro" id="IPR036388">
    <property type="entry name" value="WH-like_DNA-bd_sf"/>
</dbReference>
<dbReference type="PROSITE" id="PS51755">
    <property type="entry name" value="OMPR_PHOB"/>
    <property type="match status" value="1"/>
</dbReference>
<dbReference type="EMBL" id="MDGQ01000005">
    <property type="protein sequence ID" value="OEK04486.1"/>
    <property type="molecule type" value="Genomic_DNA"/>
</dbReference>
<evidence type="ECO:0000256" key="1">
    <source>
        <dbReference type="ARBA" id="ARBA00022553"/>
    </source>
</evidence>
<dbReference type="AlphaFoldDB" id="A0A1E5SZE9"/>
<dbReference type="CDD" id="cd17574">
    <property type="entry name" value="REC_OmpR"/>
    <property type="match status" value="1"/>
</dbReference>
<dbReference type="Gene3D" id="3.40.50.2300">
    <property type="match status" value="1"/>
</dbReference>
<dbReference type="RefSeq" id="WP_069835991.1">
    <property type="nucleotide sequence ID" value="NZ_MDGQ01000005.1"/>
</dbReference>
<evidence type="ECO:0000259" key="8">
    <source>
        <dbReference type="PROSITE" id="PS50110"/>
    </source>
</evidence>
<evidence type="ECO:0000256" key="2">
    <source>
        <dbReference type="ARBA" id="ARBA00023012"/>
    </source>
</evidence>
<dbReference type="GO" id="GO:0032993">
    <property type="term" value="C:protein-DNA complex"/>
    <property type="evidence" value="ECO:0007669"/>
    <property type="project" value="TreeGrafter"/>
</dbReference>
<dbReference type="GO" id="GO:0005829">
    <property type="term" value="C:cytosol"/>
    <property type="evidence" value="ECO:0007669"/>
    <property type="project" value="TreeGrafter"/>
</dbReference>
<dbReference type="CDD" id="cd00383">
    <property type="entry name" value="trans_reg_C"/>
    <property type="match status" value="1"/>
</dbReference>
<dbReference type="SMART" id="SM00862">
    <property type="entry name" value="Trans_reg_C"/>
    <property type="match status" value="1"/>
</dbReference>
<accession>A0A1E5SZE9</accession>
<organism evidence="10 11">
    <name type="scientific">Roseivirga misakiensis</name>
    <dbReference type="NCBI Taxonomy" id="1563681"/>
    <lineage>
        <taxon>Bacteria</taxon>
        <taxon>Pseudomonadati</taxon>
        <taxon>Bacteroidota</taxon>
        <taxon>Cytophagia</taxon>
        <taxon>Cytophagales</taxon>
        <taxon>Roseivirgaceae</taxon>
        <taxon>Roseivirga</taxon>
    </lineage>
</organism>
<evidence type="ECO:0000256" key="3">
    <source>
        <dbReference type="ARBA" id="ARBA00023015"/>
    </source>
</evidence>
<keyword evidence="11" id="KW-1185">Reference proteome</keyword>
<dbReference type="InterPro" id="IPR011006">
    <property type="entry name" value="CheY-like_superfamily"/>
</dbReference>
<sequence>MSKILLVEDELSLAMLVKDNLEEQGYQVTHVTDGQSAIERFNLETPDLIILDVMMPKVNGYDVAKAIRTTNKNVPIIFLTAKVQVKDVIEGFESGGNDYLRKPFSIQELLIRMKVMLSETRLLTNEIKTEDKVFYLGSFVFDSRKFTLENGSNVRSLTAKESHLLQALCMQQNQTVTKESLLLAVWGDDSFFNSRSLDVFISRLRKYLKDEPRLSILNIRGVGYKFIVD</sequence>
<evidence type="ECO:0000313" key="11">
    <source>
        <dbReference type="Proteomes" id="UP000095552"/>
    </source>
</evidence>
<dbReference type="InterPro" id="IPR039420">
    <property type="entry name" value="WalR-like"/>
</dbReference>
<evidence type="ECO:0000313" key="10">
    <source>
        <dbReference type="EMBL" id="OEK04486.1"/>
    </source>
</evidence>
<dbReference type="Pfam" id="PF00486">
    <property type="entry name" value="Trans_reg_C"/>
    <property type="match status" value="1"/>
</dbReference>
<feature type="modified residue" description="4-aspartylphosphate" evidence="6">
    <location>
        <position position="52"/>
    </location>
</feature>
<dbReference type="PANTHER" id="PTHR48111:SF40">
    <property type="entry name" value="PHOSPHATE REGULON TRANSCRIPTIONAL REGULATORY PROTEIN PHOB"/>
    <property type="match status" value="1"/>
</dbReference>
<dbReference type="FunFam" id="3.40.50.2300:FF:000001">
    <property type="entry name" value="DNA-binding response regulator PhoB"/>
    <property type="match status" value="1"/>
</dbReference>
<evidence type="ECO:0000259" key="9">
    <source>
        <dbReference type="PROSITE" id="PS51755"/>
    </source>
</evidence>
<dbReference type="OrthoDB" id="5343479at2"/>
<evidence type="ECO:0000256" key="4">
    <source>
        <dbReference type="ARBA" id="ARBA00023125"/>
    </source>
</evidence>
<evidence type="ECO:0000256" key="5">
    <source>
        <dbReference type="ARBA" id="ARBA00023163"/>
    </source>
</evidence>
<keyword evidence="1 6" id="KW-0597">Phosphoprotein</keyword>
<proteinExistence type="predicted"/>
<dbReference type="InterPro" id="IPR001867">
    <property type="entry name" value="OmpR/PhoB-type_DNA-bd"/>
</dbReference>